<dbReference type="GO" id="GO:0005886">
    <property type="term" value="C:plasma membrane"/>
    <property type="evidence" value="ECO:0007669"/>
    <property type="project" value="UniProtKB-SubCell"/>
</dbReference>
<protein>
    <submittedName>
        <fullName evidence="8">Predicted arabinose efflux permease, MFS family</fullName>
    </submittedName>
</protein>
<evidence type="ECO:0000256" key="5">
    <source>
        <dbReference type="ARBA" id="ARBA00023136"/>
    </source>
</evidence>
<dbReference type="OrthoDB" id="3285778at2"/>
<feature type="transmembrane region" description="Helical" evidence="6">
    <location>
        <begin position="313"/>
        <end position="337"/>
    </location>
</feature>
<evidence type="ECO:0000256" key="4">
    <source>
        <dbReference type="ARBA" id="ARBA00022989"/>
    </source>
</evidence>
<dbReference type="PANTHER" id="PTHR42688">
    <property type="entry name" value="CONSERVED PROTEIN"/>
    <property type="match status" value="1"/>
</dbReference>
<evidence type="ECO:0000313" key="9">
    <source>
        <dbReference type="Proteomes" id="UP000243799"/>
    </source>
</evidence>
<dbReference type="GO" id="GO:0022857">
    <property type="term" value="F:transmembrane transporter activity"/>
    <property type="evidence" value="ECO:0007669"/>
    <property type="project" value="InterPro"/>
</dbReference>
<dbReference type="AlphaFoldDB" id="A0A1I1C425"/>
<dbReference type="SUPFAM" id="SSF103473">
    <property type="entry name" value="MFS general substrate transporter"/>
    <property type="match status" value="1"/>
</dbReference>
<feature type="domain" description="Major facilitator superfamily (MFS) profile" evidence="7">
    <location>
        <begin position="14"/>
        <end position="411"/>
    </location>
</feature>
<dbReference type="InterPro" id="IPR020846">
    <property type="entry name" value="MFS_dom"/>
</dbReference>
<evidence type="ECO:0000259" key="7">
    <source>
        <dbReference type="PROSITE" id="PS50850"/>
    </source>
</evidence>
<evidence type="ECO:0000256" key="1">
    <source>
        <dbReference type="ARBA" id="ARBA00004651"/>
    </source>
</evidence>
<dbReference type="InterPro" id="IPR052425">
    <property type="entry name" value="Uncharacterized_MFS-type"/>
</dbReference>
<dbReference type="EMBL" id="FOKG01000020">
    <property type="protein sequence ID" value="SFB56776.1"/>
    <property type="molecule type" value="Genomic_DNA"/>
</dbReference>
<feature type="transmembrane region" description="Helical" evidence="6">
    <location>
        <begin position="139"/>
        <end position="157"/>
    </location>
</feature>
<keyword evidence="9" id="KW-1185">Reference proteome</keyword>
<proteinExistence type="predicted"/>
<dbReference type="InterPro" id="IPR036259">
    <property type="entry name" value="MFS_trans_sf"/>
</dbReference>
<gene>
    <name evidence="8" type="ORF">SAMN05216266_12050</name>
</gene>
<dbReference type="RefSeq" id="WP_091676957.1">
    <property type="nucleotide sequence ID" value="NZ_FOKG01000020.1"/>
</dbReference>
<dbReference type="Proteomes" id="UP000243799">
    <property type="component" value="Unassembled WGS sequence"/>
</dbReference>
<keyword evidence="5 6" id="KW-0472">Membrane</keyword>
<feature type="transmembrane region" description="Helical" evidence="6">
    <location>
        <begin position="358"/>
        <end position="377"/>
    </location>
</feature>
<evidence type="ECO:0000256" key="2">
    <source>
        <dbReference type="ARBA" id="ARBA00022475"/>
    </source>
</evidence>
<dbReference type="CDD" id="cd17329">
    <property type="entry name" value="MFS_MdtH_MDR_like"/>
    <property type="match status" value="1"/>
</dbReference>
<name>A0A1I1C425_9PSEU</name>
<feature type="transmembrane region" description="Helical" evidence="6">
    <location>
        <begin position="44"/>
        <end position="60"/>
    </location>
</feature>
<dbReference type="PANTHER" id="PTHR42688:SF1">
    <property type="entry name" value="BLR5212 PROTEIN"/>
    <property type="match status" value="1"/>
</dbReference>
<keyword evidence="4 6" id="KW-1133">Transmembrane helix</keyword>
<dbReference type="InterPro" id="IPR011701">
    <property type="entry name" value="MFS"/>
</dbReference>
<evidence type="ECO:0000256" key="3">
    <source>
        <dbReference type="ARBA" id="ARBA00022692"/>
    </source>
</evidence>
<feature type="transmembrane region" description="Helical" evidence="6">
    <location>
        <begin position="214"/>
        <end position="235"/>
    </location>
</feature>
<dbReference type="PROSITE" id="PS50850">
    <property type="entry name" value="MFS"/>
    <property type="match status" value="1"/>
</dbReference>
<feature type="transmembrane region" description="Helical" evidence="6">
    <location>
        <begin position="105"/>
        <end position="127"/>
    </location>
</feature>
<dbReference type="Pfam" id="PF07690">
    <property type="entry name" value="MFS_1"/>
    <property type="match status" value="1"/>
</dbReference>
<comment type="subcellular location">
    <subcellularLocation>
        <location evidence="1">Cell membrane</location>
        <topology evidence="1">Multi-pass membrane protein</topology>
    </subcellularLocation>
</comment>
<accession>A0A1I1C425</accession>
<feature type="transmembrane region" description="Helical" evidence="6">
    <location>
        <begin position="247"/>
        <end position="269"/>
    </location>
</feature>
<feature type="transmembrane region" description="Helical" evidence="6">
    <location>
        <begin position="163"/>
        <end position="182"/>
    </location>
</feature>
<feature type="transmembrane region" description="Helical" evidence="6">
    <location>
        <begin position="281"/>
        <end position="301"/>
    </location>
</feature>
<keyword evidence="3 6" id="KW-0812">Transmembrane</keyword>
<reference evidence="9" key="1">
    <citation type="submission" date="2016-10" db="EMBL/GenBank/DDBJ databases">
        <authorList>
            <person name="Varghese N."/>
            <person name="Submissions S."/>
        </authorList>
    </citation>
    <scope>NUCLEOTIDE SEQUENCE [LARGE SCALE GENOMIC DNA]</scope>
    <source>
        <strain evidence="9">CGMCC 4.3568</strain>
    </source>
</reference>
<keyword evidence="2" id="KW-1003">Cell membrane</keyword>
<evidence type="ECO:0000313" key="8">
    <source>
        <dbReference type="EMBL" id="SFB56776.1"/>
    </source>
</evidence>
<organism evidence="8 9">
    <name type="scientific">Amycolatopsis marina</name>
    <dbReference type="NCBI Taxonomy" id="490629"/>
    <lineage>
        <taxon>Bacteria</taxon>
        <taxon>Bacillati</taxon>
        <taxon>Actinomycetota</taxon>
        <taxon>Actinomycetes</taxon>
        <taxon>Pseudonocardiales</taxon>
        <taxon>Pseudonocardiaceae</taxon>
        <taxon>Amycolatopsis</taxon>
    </lineage>
</organism>
<evidence type="ECO:0000256" key="6">
    <source>
        <dbReference type="SAM" id="Phobius"/>
    </source>
</evidence>
<dbReference type="Gene3D" id="1.20.1250.20">
    <property type="entry name" value="MFS general substrate transporter like domains"/>
    <property type="match status" value="1"/>
</dbReference>
<feature type="transmembrane region" description="Helical" evidence="6">
    <location>
        <begin position="389"/>
        <end position="409"/>
    </location>
</feature>
<sequence>MTNILTQFRSFDRSVQLLAINQFTINIGFYMLMPYLAAHLSLELGLAGWLVGLILGVRNFSQQGMFLLGGSLADRFGYKPLIVAGCALRTAGFAMLGLVNSVPALVIASAATGFAGALFNPAVRAYVAKDAGPRRVEAFAMFNVFYQSGILLGPLIGLLLTGVAFQLTCLVAAVVFAALTVLQVRSLPDRRADDESERGSVFGGWRTALGNRRFLAFSLAMIGSYVMSFQVYLALPLETRRLAPSETVGTIQVGVLFAVSGIIAIVGQLRVTAWCRTRWSNGRCITTGLALMGLAFAAPLATVSTSSSNEGLLVSTLTFVPLLVSIAILTLGTVVVFPFEMDTIVSLAGERLVATHYGLYNTICGVGIAIGNLATGASLDLARSSGVPWLPWVVLMLIGAACALGVGTLSRSGRLAPPTTAVTSRGGADIVQA</sequence>